<dbReference type="Pfam" id="PF19827">
    <property type="entry name" value="DUF6308"/>
    <property type="match status" value="1"/>
</dbReference>
<protein>
    <submittedName>
        <fullName evidence="1">Uncharacterized protein</fullName>
    </submittedName>
</protein>
<dbReference type="EMBL" id="MLJW01000737">
    <property type="protein sequence ID" value="OIQ83083.1"/>
    <property type="molecule type" value="Genomic_DNA"/>
</dbReference>
<dbReference type="InterPro" id="IPR046275">
    <property type="entry name" value="DUF6308"/>
</dbReference>
<name>A0A1J5R033_9ZZZZ</name>
<dbReference type="AlphaFoldDB" id="A0A1J5R033"/>
<reference evidence="1" key="1">
    <citation type="submission" date="2016-10" db="EMBL/GenBank/DDBJ databases">
        <title>Sequence of Gallionella enrichment culture.</title>
        <authorList>
            <person name="Poehlein A."/>
            <person name="Muehling M."/>
            <person name="Daniel R."/>
        </authorList>
    </citation>
    <scope>NUCLEOTIDE SEQUENCE</scope>
</reference>
<evidence type="ECO:0000313" key="1">
    <source>
        <dbReference type="EMBL" id="OIQ83083.1"/>
    </source>
</evidence>
<accession>A0A1J5R033</accession>
<sequence length="231" mass="25235">MNTSAPLAPPWTLADEFRPIAVELLQGYFSAQPEAGFTGAHFERLGGGGDRPELADEFTAEDLVAVTLLSVKVPAEAALRILGPDRSRLSELLHEIPTNRDLVDVGPAEIDRDWAPWLLDDALSDLTGLGRTTVSKLIARKRPRLIPIYDREVNKVLALNKGPLWRPLAEALQVDGRALHRNLLALRDEAGIGSDITPLRVLDVIVWRTGKGHADKLRERGINDGPNGADS</sequence>
<comment type="caution">
    <text evidence="1">The sequence shown here is derived from an EMBL/GenBank/DDBJ whole genome shotgun (WGS) entry which is preliminary data.</text>
</comment>
<proteinExistence type="predicted"/>
<organism evidence="1">
    <name type="scientific">mine drainage metagenome</name>
    <dbReference type="NCBI Taxonomy" id="410659"/>
    <lineage>
        <taxon>unclassified sequences</taxon>
        <taxon>metagenomes</taxon>
        <taxon>ecological metagenomes</taxon>
    </lineage>
</organism>
<gene>
    <name evidence="1" type="ORF">GALL_351160</name>
</gene>